<dbReference type="SUPFAM" id="SSF56059">
    <property type="entry name" value="Glutathione synthetase ATP-binding domain-like"/>
    <property type="match status" value="1"/>
</dbReference>
<reference evidence="3" key="1">
    <citation type="journal article" date="2019" name="Int. J. Syst. Evol. Microbiol.">
        <title>The Global Catalogue of Microorganisms (GCM) 10K type strain sequencing project: providing services to taxonomists for standard genome sequencing and annotation.</title>
        <authorList>
            <consortium name="The Broad Institute Genomics Platform"/>
            <consortium name="The Broad Institute Genome Sequencing Center for Infectious Disease"/>
            <person name="Wu L."/>
            <person name="Ma J."/>
        </authorList>
    </citation>
    <scope>NUCLEOTIDE SEQUENCE [LARGE SCALE GENOMIC DNA]</scope>
    <source>
        <strain evidence="3">JCM 17626</strain>
    </source>
</reference>
<protein>
    <recommendedName>
        <fullName evidence="1">Prokaryotic glutathione synthetase ATP-binding domain-containing protein</fullName>
    </recommendedName>
</protein>
<dbReference type="PANTHER" id="PTHR39217">
    <property type="match status" value="1"/>
</dbReference>
<sequence length="337" mass="39155">MFGPIKYKLTTNEMMNTDAAHLKSMFICVLPWFKNLQSTPIKLSFSTMNIALITYLDKGAYDTTTVESEDDKLLHFLKDKGLNIEKLIWNDEQINWKNYSHAILKSPWDYFDLIEDFYEWLNLLEAKKVKLLNPIDVVRWNSNKLYLQEIEAAGLKIIPSAFIKKQENITLETFFEKFNTDKLIVKPCISGGAKNTFKVTNENVEEINQKLNQLIQDEDFIIQPFLPEILESGEWSFIFFNGVYSHSLIKQAKPGDFRVQPAHGGTVHPQQPDEELIATAAEYVSLFAKNCLYARVDGTFVKGEFLLMELELIEPFLFLNTEPQIYDRYYQALKELM</sequence>
<dbReference type="InterPro" id="IPR013815">
    <property type="entry name" value="ATP_grasp_subdomain_1"/>
</dbReference>
<gene>
    <name evidence="2" type="ORF">GCM10022289_39210</name>
</gene>
<proteinExistence type="predicted"/>
<organism evidence="2 3">
    <name type="scientific">Pedobacter jeongneungensis</name>
    <dbReference type="NCBI Taxonomy" id="947309"/>
    <lineage>
        <taxon>Bacteria</taxon>
        <taxon>Pseudomonadati</taxon>
        <taxon>Bacteroidota</taxon>
        <taxon>Sphingobacteriia</taxon>
        <taxon>Sphingobacteriales</taxon>
        <taxon>Sphingobacteriaceae</taxon>
        <taxon>Pedobacter</taxon>
    </lineage>
</organism>
<name>A0ABP8BN65_9SPHI</name>
<dbReference type="PANTHER" id="PTHR39217:SF1">
    <property type="entry name" value="GLUTATHIONE SYNTHETASE"/>
    <property type="match status" value="1"/>
</dbReference>
<dbReference type="Gene3D" id="3.30.1490.20">
    <property type="entry name" value="ATP-grasp fold, A domain"/>
    <property type="match status" value="1"/>
</dbReference>
<evidence type="ECO:0000313" key="3">
    <source>
        <dbReference type="Proteomes" id="UP001501772"/>
    </source>
</evidence>
<feature type="domain" description="Prokaryotic glutathione synthetase ATP-binding" evidence="1">
    <location>
        <begin position="144"/>
        <end position="274"/>
    </location>
</feature>
<dbReference type="InterPro" id="IPR053191">
    <property type="entry name" value="DcsG_Biosynth_Enzyme"/>
</dbReference>
<evidence type="ECO:0000259" key="1">
    <source>
        <dbReference type="Pfam" id="PF02955"/>
    </source>
</evidence>
<evidence type="ECO:0000313" key="2">
    <source>
        <dbReference type="EMBL" id="GAA4210974.1"/>
    </source>
</evidence>
<dbReference type="Pfam" id="PF02955">
    <property type="entry name" value="GSH-S_ATP"/>
    <property type="match status" value="1"/>
</dbReference>
<accession>A0ABP8BN65</accession>
<dbReference type="Proteomes" id="UP001501772">
    <property type="component" value="Unassembled WGS sequence"/>
</dbReference>
<keyword evidence="3" id="KW-1185">Reference proteome</keyword>
<dbReference type="Gene3D" id="3.30.470.20">
    <property type="entry name" value="ATP-grasp fold, B domain"/>
    <property type="match status" value="1"/>
</dbReference>
<comment type="caution">
    <text evidence="2">The sequence shown here is derived from an EMBL/GenBank/DDBJ whole genome shotgun (WGS) entry which is preliminary data.</text>
</comment>
<dbReference type="Gene3D" id="3.40.50.20">
    <property type="match status" value="1"/>
</dbReference>
<dbReference type="EMBL" id="BAABBY010000010">
    <property type="protein sequence ID" value="GAA4210974.1"/>
    <property type="molecule type" value="Genomic_DNA"/>
</dbReference>
<dbReference type="InterPro" id="IPR004218">
    <property type="entry name" value="GSHS_ATP-bd"/>
</dbReference>